<protein>
    <submittedName>
        <fullName evidence="1">Uncharacterized protein</fullName>
    </submittedName>
</protein>
<sequence length="58" mass="6504">MQALISPEQIDRIAQVEPDDKVFPVAEPLYWTPCPDDCDTSWTHVDGQFIPPNPIVAP</sequence>
<organism evidence="1">
    <name type="scientific">uncultured Caudovirales phage</name>
    <dbReference type="NCBI Taxonomy" id="2100421"/>
    <lineage>
        <taxon>Viruses</taxon>
        <taxon>Duplodnaviria</taxon>
        <taxon>Heunggongvirae</taxon>
        <taxon>Uroviricota</taxon>
        <taxon>Caudoviricetes</taxon>
        <taxon>Peduoviridae</taxon>
        <taxon>Maltschvirus</taxon>
        <taxon>Maltschvirus maltsch</taxon>
    </lineage>
</organism>
<evidence type="ECO:0000313" key="1">
    <source>
        <dbReference type="EMBL" id="CAB4129479.1"/>
    </source>
</evidence>
<accession>A0A6J5LCN5</accession>
<dbReference type="EMBL" id="LR796234">
    <property type="protein sequence ID" value="CAB4129479.1"/>
    <property type="molecule type" value="Genomic_DNA"/>
</dbReference>
<gene>
    <name evidence="1" type="ORF">UFOVP118_70</name>
</gene>
<name>A0A6J5LCN5_9CAUD</name>
<reference evidence="1" key="1">
    <citation type="submission" date="2020-04" db="EMBL/GenBank/DDBJ databases">
        <authorList>
            <person name="Chiriac C."/>
            <person name="Salcher M."/>
            <person name="Ghai R."/>
            <person name="Kavagutti S V."/>
        </authorList>
    </citation>
    <scope>NUCLEOTIDE SEQUENCE</scope>
</reference>
<proteinExistence type="predicted"/>